<dbReference type="InterPro" id="IPR002376">
    <property type="entry name" value="Formyl_transf_N"/>
</dbReference>
<dbReference type="GO" id="GO:0004479">
    <property type="term" value="F:methionyl-tRNA formyltransferase activity"/>
    <property type="evidence" value="ECO:0007669"/>
    <property type="project" value="TreeGrafter"/>
</dbReference>
<dbReference type="GO" id="GO:0005739">
    <property type="term" value="C:mitochondrion"/>
    <property type="evidence" value="ECO:0007669"/>
    <property type="project" value="TreeGrafter"/>
</dbReference>
<feature type="domain" description="Formyl transferase N-terminal" evidence="1">
    <location>
        <begin position="122"/>
        <end position="190"/>
    </location>
</feature>
<dbReference type="Proteomes" id="UP001295684">
    <property type="component" value="Unassembled WGS sequence"/>
</dbReference>
<dbReference type="EMBL" id="CAMPGE010016082">
    <property type="protein sequence ID" value="CAI2374659.1"/>
    <property type="molecule type" value="Genomic_DNA"/>
</dbReference>
<evidence type="ECO:0000259" key="1">
    <source>
        <dbReference type="Pfam" id="PF00551"/>
    </source>
</evidence>
<dbReference type="AlphaFoldDB" id="A0AAD2CYH4"/>
<name>A0AAD2CYH4_EUPCR</name>
<evidence type="ECO:0000313" key="3">
    <source>
        <dbReference type="Proteomes" id="UP001295684"/>
    </source>
</evidence>
<dbReference type="InterPro" id="IPR036477">
    <property type="entry name" value="Formyl_transf_N_sf"/>
</dbReference>
<accession>A0AAD2CYH4</accession>
<evidence type="ECO:0000313" key="2">
    <source>
        <dbReference type="EMBL" id="CAI2374659.1"/>
    </source>
</evidence>
<dbReference type="PANTHER" id="PTHR11138:SF5">
    <property type="entry name" value="METHIONYL-TRNA FORMYLTRANSFERASE, MITOCHONDRIAL"/>
    <property type="match status" value="1"/>
</dbReference>
<protein>
    <recommendedName>
        <fullName evidence="1">Formyl transferase N-terminal domain-containing protein</fullName>
    </recommendedName>
</protein>
<dbReference type="SUPFAM" id="SSF53328">
    <property type="entry name" value="Formyltransferase"/>
    <property type="match status" value="1"/>
</dbReference>
<proteinExistence type="predicted"/>
<organism evidence="2 3">
    <name type="scientific">Euplotes crassus</name>
    <dbReference type="NCBI Taxonomy" id="5936"/>
    <lineage>
        <taxon>Eukaryota</taxon>
        <taxon>Sar</taxon>
        <taxon>Alveolata</taxon>
        <taxon>Ciliophora</taxon>
        <taxon>Intramacronucleata</taxon>
        <taxon>Spirotrichea</taxon>
        <taxon>Hypotrichia</taxon>
        <taxon>Euplotida</taxon>
        <taxon>Euplotidae</taxon>
        <taxon>Moneuplotes</taxon>
    </lineage>
</organism>
<reference evidence="2" key="1">
    <citation type="submission" date="2023-07" db="EMBL/GenBank/DDBJ databases">
        <authorList>
            <consortium name="AG Swart"/>
            <person name="Singh M."/>
            <person name="Singh A."/>
            <person name="Seah K."/>
            <person name="Emmerich C."/>
        </authorList>
    </citation>
    <scope>NUCLEOTIDE SEQUENCE</scope>
    <source>
        <strain evidence="2">DP1</strain>
    </source>
</reference>
<dbReference type="PANTHER" id="PTHR11138">
    <property type="entry name" value="METHIONYL-TRNA FORMYLTRANSFERASE"/>
    <property type="match status" value="1"/>
</dbReference>
<dbReference type="Pfam" id="PF00551">
    <property type="entry name" value="Formyl_trans_N"/>
    <property type="match status" value="1"/>
</dbReference>
<dbReference type="Gene3D" id="3.40.50.12230">
    <property type="match status" value="1"/>
</dbReference>
<gene>
    <name evidence="2" type="ORF">ECRASSUSDP1_LOCUS16016</name>
</gene>
<comment type="caution">
    <text evidence="2">The sequence shown here is derived from an EMBL/GenBank/DDBJ whole genome shotgun (WGS) entry which is preliminary data.</text>
</comment>
<sequence>MATSPNNKRLLFVGSDTFSRLTLGAMLNRNVQNKYKIDVLSPPKGRRGTPIYKFHQFCEENELEINIFQGRDKRTEWRQFTKSMPFYNLGIVSSFRHMVPGYVINKFIRPTNEDFPNNFFYCVHPSLLPKYRGALPIQYTLLNGDDKAGVSLIHLSKRTFDAGNIVLQKSIDIDSTHTYRDLRNSLGTLGGELAADIALGDPEDFNRKSIVQNKDDTSKAFFFKEDDFNQFNFKEKSAEENLRIFNAFTGSSTEPFTEIYVKKSDKKALFDDLTVVDISDPSEKRIIDYFESTDTTEGNYKFHRKMNKTEIYIKCFDQTYLKFSSVRISGLGKMPASKLMMYQIGE</sequence>
<keyword evidence="3" id="KW-1185">Reference proteome</keyword>